<dbReference type="Pfam" id="PF25889">
    <property type="entry name" value="WHD_Fungal_DR"/>
    <property type="match status" value="1"/>
</dbReference>
<dbReference type="Gene3D" id="1.10.167.10">
    <property type="entry name" value="Regulator of G-protein Signalling 4, domain 2"/>
    <property type="match status" value="1"/>
</dbReference>
<dbReference type="EMBL" id="KQ085917">
    <property type="protein sequence ID" value="KLO16392.1"/>
    <property type="molecule type" value="Genomic_DNA"/>
</dbReference>
<dbReference type="InterPro" id="IPR036305">
    <property type="entry name" value="RGS_sf"/>
</dbReference>
<evidence type="ECO:0000313" key="2">
    <source>
        <dbReference type="EMBL" id="KLO16392.1"/>
    </source>
</evidence>
<dbReference type="AlphaFoldDB" id="A0A0H2RXQ0"/>
<dbReference type="STRING" id="27342.A0A0H2RXQ0"/>
<feature type="domain" description="RGS" evidence="1">
    <location>
        <begin position="304"/>
        <end position="449"/>
    </location>
</feature>
<dbReference type="OrthoDB" id="196547at2759"/>
<evidence type="ECO:0000259" key="1">
    <source>
        <dbReference type="PROSITE" id="PS50132"/>
    </source>
</evidence>
<sequence>MSEGLNYTVEEMFDLFSMLIIKTNLSTHKLFFKDFLDSFVFDEAAEILAHISLVRFSGYPDAREFPESATTTYSHTRRMVKDLLQRFMDARLVAYANASKSKFVHERGMFVPTEKGLHVVEQRISRRDASGSSNFHAHPEGILVGDSRVVGQSNADSAKCRFLVVDALDWLCDFTSVRGRDDAAVISAHFVRCGLIRMFSNEKRKGPSLIFTVQGQSSKQESNILERGELLCTSKAIYEITEDGCRVAGWTRNTGESIVTLSSHASPGRLSLDKLSTEGRGHWNLFQEDETDLGKKEVANELLVLEDVLTEPLLCSVFHEFLRRHGQERGLAFWMEIDHLKKVFSSSSIIIVGSRSPPALRAEAGEERQKFFSNRIVEIIASYLIHEAPCELKLDSNLREEVVRDVQQILTDSNLDNSLKHDTSRPNTADLHAIFTSFERVQGIVSQSMTSLINELATSSRTPQNSRCHKPAMTSIMKAYSSRALDFLRGSSGRGFRRVRTLGDYYFRLLIDYRMTPMGFTNVALIHGLMFYSVPAWHWDDWAKLHKISLSQLASWFPWTSSAQWASSTTFQLTAISRIQSHGLPFRPSAFVVVVEIPTRELLIFGSRQSTDTGWGCSITYPEAQALRTRHASFACTPSGPRVCSAKLDEAGQWYWPRKSAVVGIVCRRLTGMSPSQFTKMPLSTFLCAGASLESPSGPCRIQPESAIAIAGTSYVFPHVWSGEALFNPLRPRNAKHEVRKR</sequence>
<proteinExistence type="predicted"/>
<dbReference type="FunCoup" id="A0A0H2RXQ0">
    <property type="interactions" value="8"/>
</dbReference>
<dbReference type="InParanoid" id="A0A0H2RXQ0"/>
<dbReference type="InterPro" id="IPR058855">
    <property type="entry name" value="RGS1/SST2-like_Fungal-DR"/>
</dbReference>
<reference evidence="2 3" key="1">
    <citation type="submission" date="2015-04" db="EMBL/GenBank/DDBJ databases">
        <title>Complete genome sequence of Schizopora paradoxa KUC8140, a cosmopolitan wood degrader in East Asia.</title>
        <authorList>
            <consortium name="DOE Joint Genome Institute"/>
            <person name="Min B."/>
            <person name="Park H."/>
            <person name="Jang Y."/>
            <person name="Kim J.-J."/>
            <person name="Kim K.H."/>
            <person name="Pangilinan J."/>
            <person name="Lipzen A."/>
            <person name="Riley R."/>
            <person name="Grigoriev I.V."/>
            <person name="Spatafora J.W."/>
            <person name="Choi I.-G."/>
        </authorList>
    </citation>
    <scope>NUCLEOTIDE SEQUENCE [LARGE SCALE GENOMIC DNA]</scope>
    <source>
        <strain evidence="2 3">KUC8140</strain>
    </source>
</reference>
<organism evidence="2 3">
    <name type="scientific">Schizopora paradoxa</name>
    <dbReference type="NCBI Taxonomy" id="27342"/>
    <lineage>
        <taxon>Eukaryota</taxon>
        <taxon>Fungi</taxon>
        <taxon>Dikarya</taxon>
        <taxon>Basidiomycota</taxon>
        <taxon>Agaricomycotina</taxon>
        <taxon>Agaricomycetes</taxon>
        <taxon>Hymenochaetales</taxon>
        <taxon>Schizoporaceae</taxon>
        <taxon>Schizopora</taxon>
    </lineage>
</organism>
<name>A0A0H2RXQ0_9AGAM</name>
<keyword evidence="3" id="KW-1185">Reference proteome</keyword>
<dbReference type="SMART" id="SM00315">
    <property type="entry name" value="RGS"/>
    <property type="match status" value="1"/>
</dbReference>
<dbReference type="InterPro" id="IPR016137">
    <property type="entry name" value="RGS"/>
</dbReference>
<evidence type="ECO:0000313" key="3">
    <source>
        <dbReference type="Proteomes" id="UP000053477"/>
    </source>
</evidence>
<dbReference type="Proteomes" id="UP000053477">
    <property type="component" value="Unassembled WGS sequence"/>
</dbReference>
<dbReference type="PROSITE" id="PS50132">
    <property type="entry name" value="RGS"/>
    <property type="match status" value="1"/>
</dbReference>
<accession>A0A0H2RXQ0</accession>
<protein>
    <recommendedName>
        <fullName evidence="1">RGS domain-containing protein</fullName>
    </recommendedName>
</protein>
<dbReference type="SUPFAM" id="SSF48097">
    <property type="entry name" value="Regulator of G-protein signaling, RGS"/>
    <property type="match status" value="1"/>
</dbReference>
<dbReference type="InterPro" id="IPR044926">
    <property type="entry name" value="RGS_subdomain_2"/>
</dbReference>
<dbReference type="Pfam" id="PF00615">
    <property type="entry name" value="RGS"/>
    <property type="match status" value="1"/>
</dbReference>
<gene>
    <name evidence="2" type="ORF">SCHPADRAFT_926622</name>
</gene>